<dbReference type="PANTHER" id="PTHR45631">
    <property type="entry name" value="OS07G0107800 PROTEIN-RELATED"/>
    <property type="match status" value="1"/>
</dbReference>
<feature type="region of interest" description="Disordered" evidence="1">
    <location>
        <begin position="236"/>
        <end position="266"/>
    </location>
</feature>
<evidence type="ECO:0000313" key="3">
    <source>
        <dbReference type="EMBL" id="TXG46401.1"/>
    </source>
</evidence>
<evidence type="ECO:0000256" key="1">
    <source>
        <dbReference type="SAM" id="MobiDB-lite"/>
    </source>
</evidence>
<organism evidence="3 4">
    <name type="scientific">Acer yangbiense</name>
    <dbReference type="NCBI Taxonomy" id="1000413"/>
    <lineage>
        <taxon>Eukaryota</taxon>
        <taxon>Viridiplantae</taxon>
        <taxon>Streptophyta</taxon>
        <taxon>Embryophyta</taxon>
        <taxon>Tracheophyta</taxon>
        <taxon>Spermatophyta</taxon>
        <taxon>Magnoliopsida</taxon>
        <taxon>eudicotyledons</taxon>
        <taxon>Gunneridae</taxon>
        <taxon>Pentapetalae</taxon>
        <taxon>rosids</taxon>
        <taxon>malvids</taxon>
        <taxon>Sapindales</taxon>
        <taxon>Sapindaceae</taxon>
        <taxon>Hippocastanoideae</taxon>
        <taxon>Acereae</taxon>
        <taxon>Acer</taxon>
    </lineage>
</organism>
<dbReference type="AlphaFoldDB" id="A0A5C7GNL7"/>
<protein>
    <recommendedName>
        <fullName evidence="2">Serine-threonine/tyrosine-protein kinase catalytic domain-containing protein</fullName>
    </recommendedName>
</protein>
<dbReference type="InterPro" id="IPR001245">
    <property type="entry name" value="Ser-Thr/Tyr_kinase_cat_dom"/>
</dbReference>
<comment type="caution">
    <text evidence="3">The sequence shown here is derived from an EMBL/GenBank/DDBJ whole genome shotgun (WGS) entry which is preliminary data.</text>
</comment>
<sequence length="266" mass="29783">MEFELSNEAGSLGDYTAQLSRVCYDKHIDYAKVSPSVGNIPTSMLSFCRQTEEAEMMLKMYGLFLFAVAFGCFSLQSVFDYQAELSSLKIGRDLSTREVKDTLGFQHKYPELGRETPDSSGVSTRYCVSNRLTEKSDVYSFGVVLLEIITSKSAIIRINEREKTHLSQWVDSFLAQGDIRQIVDSRLQGNFNVNSVWKAVEVAMACLSPTANKRPTMNVVVTELNESLATEMCRSNKSDNCSDSNNSINHMVSKNFGNTEPNPRAR</sequence>
<reference evidence="4" key="1">
    <citation type="journal article" date="2019" name="Gigascience">
        <title>De novo genome assembly of the endangered Acer yangbiense, a plant species with extremely small populations endemic to Yunnan Province, China.</title>
        <authorList>
            <person name="Yang J."/>
            <person name="Wariss H.M."/>
            <person name="Tao L."/>
            <person name="Zhang R."/>
            <person name="Yun Q."/>
            <person name="Hollingsworth P."/>
            <person name="Dao Z."/>
            <person name="Luo G."/>
            <person name="Guo H."/>
            <person name="Ma Y."/>
            <person name="Sun W."/>
        </authorList>
    </citation>
    <scope>NUCLEOTIDE SEQUENCE [LARGE SCALE GENOMIC DNA]</scope>
    <source>
        <strain evidence="4">cv. Malutang</strain>
    </source>
</reference>
<feature type="compositionally biased region" description="Low complexity" evidence="1">
    <location>
        <begin position="238"/>
        <end position="249"/>
    </location>
</feature>
<keyword evidence="4" id="KW-1185">Reference proteome</keyword>
<dbReference type="OrthoDB" id="2013020at2759"/>
<gene>
    <name evidence="3" type="ORF">EZV62_028097</name>
</gene>
<dbReference type="Proteomes" id="UP000323000">
    <property type="component" value="Unassembled WGS sequence"/>
</dbReference>
<accession>A0A5C7GNL7</accession>
<name>A0A5C7GNL7_9ROSI</name>
<dbReference type="Pfam" id="PF07714">
    <property type="entry name" value="PK_Tyr_Ser-Thr"/>
    <property type="match status" value="1"/>
</dbReference>
<dbReference type="GO" id="GO:0004672">
    <property type="term" value="F:protein kinase activity"/>
    <property type="evidence" value="ECO:0007669"/>
    <property type="project" value="InterPro"/>
</dbReference>
<dbReference type="EMBL" id="VAHF01000168">
    <property type="protein sequence ID" value="TXG46401.1"/>
    <property type="molecule type" value="Genomic_DNA"/>
</dbReference>
<feature type="domain" description="Serine-threonine/tyrosine-protein kinase catalytic" evidence="2">
    <location>
        <begin position="129"/>
        <end position="224"/>
    </location>
</feature>
<evidence type="ECO:0000313" key="4">
    <source>
        <dbReference type="Proteomes" id="UP000323000"/>
    </source>
</evidence>
<dbReference type="InterPro" id="IPR011009">
    <property type="entry name" value="Kinase-like_dom_sf"/>
</dbReference>
<proteinExistence type="predicted"/>
<dbReference type="Gene3D" id="1.10.510.10">
    <property type="entry name" value="Transferase(Phosphotransferase) domain 1"/>
    <property type="match status" value="1"/>
</dbReference>
<evidence type="ECO:0000259" key="2">
    <source>
        <dbReference type="Pfam" id="PF07714"/>
    </source>
</evidence>
<dbReference type="PANTHER" id="PTHR45631:SF202">
    <property type="entry name" value="SENESCENCE-INDUCED RECEPTOR-LIKE SERINE_THREONINE-PROTEIN KINASE"/>
    <property type="match status" value="1"/>
</dbReference>
<feature type="compositionally biased region" description="Polar residues" evidence="1">
    <location>
        <begin position="250"/>
        <end position="266"/>
    </location>
</feature>
<dbReference type="SUPFAM" id="SSF56112">
    <property type="entry name" value="Protein kinase-like (PK-like)"/>
    <property type="match status" value="1"/>
</dbReference>